<dbReference type="EnsemblPlants" id="KEH33428">
    <property type="protein sequence ID" value="KEH33428"/>
    <property type="gene ID" value="MTR_3g036335"/>
</dbReference>
<protein>
    <submittedName>
        <fullName evidence="2">F-box protein interaction domain protein</fullName>
    </submittedName>
    <submittedName>
        <fullName evidence="3">Putative F-box domain-containing protein</fullName>
    </submittedName>
</protein>
<sequence length="395" mass="45194">MAQGSNDVASSLSLAEETTSTKRKQLITSSGALTSQPLPTLPFDLLPEILCRLPVKLLVQLRCLCKFFNSLISDPEFAKKHLHLSTMRHHLIVSSKNDKSRELLLFDFPISSVFSSSIGTHTQLNLPISLKTNGYGKHLAVCSCDGILCISATSVDHRYAILWNPSIRKFKILPPQEDYRWKRVLDSFYSFGYDHFIHNYKVIVIYLCIRSKTNEVCVHTLGTDKWRRIHDFPFCGIIRGSGIFVSGTVNWFAFDVPNKCCREIVSFDLEKESYKILSQPNLEKKSWNLGVLKDCLCIFSHNDIFVDVWIMKEYGNKESWTKLYNISYMGVPISHAYGNVLYNSEDNQMLVDLMREGNKRKVVLYNSKNGILNFREIEIGHLMSPNVYIESLVSP</sequence>
<keyword evidence="5" id="KW-1185">Reference proteome</keyword>
<dbReference type="Gene3D" id="1.20.1280.50">
    <property type="match status" value="1"/>
</dbReference>
<dbReference type="EMBL" id="CM001219">
    <property type="protein sequence ID" value="KEH33428.1"/>
    <property type="molecule type" value="Genomic_DNA"/>
</dbReference>
<dbReference type="SUPFAM" id="SSF81383">
    <property type="entry name" value="F-box domain"/>
    <property type="match status" value="1"/>
</dbReference>
<evidence type="ECO:0000259" key="1">
    <source>
        <dbReference type="PROSITE" id="PS50181"/>
    </source>
</evidence>
<accession>A0A072UWL0</accession>
<reference evidence="4" key="3">
    <citation type="submission" date="2015-04" db="UniProtKB">
        <authorList>
            <consortium name="EnsemblPlants"/>
        </authorList>
    </citation>
    <scope>IDENTIFICATION</scope>
    <source>
        <strain evidence="4">cv. Jemalong A17</strain>
    </source>
</reference>
<proteinExistence type="predicted"/>
<dbReference type="STRING" id="3880.A0A072UWL0"/>
<dbReference type="InterPro" id="IPR036047">
    <property type="entry name" value="F-box-like_dom_sf"/>
</dbReference>
<reference evidence="3" key="4">
    <citation type="journal article" date="2018" name="Nat. Plants">
        <title>Whole-genome landscape of Medicago truncatula symbiotic genes.</title>
        <authorList>
            <person name="Pecrix Y."/>
            <person name="Gamas P."/>
            <person name="Carrere S."/>
        </authorList>
    </citation>
    <scope>NUCLEOTIDE SEQUENCE</scope>
    <source>
        <tissue evidence="3">Leaves</tissue>
    </source>
</reference>
<name>A0A072UWL0_MEDTR</name>
<dbReference type="Proteomes" id="UP000002051">
    <property type="component" value="Chromosome 3"/>
</dbReference>
<dbReference type="Proteomes" id="UP000265566">
    <property type="component" value="Chromosome 3"/>
</dbReference>
<dbReference type="PANTHER" id="PTHR31672">
    <property type="entry name" value="BNACNNG10540D PROTEIN"/>
    <property type="match status" value="1"/>
</dbReference>
<dbReference type="Gramene" id="rna14443">
    <property type="protein sequence ID" value="RHN66453.1"/>
    <property type="gene ID" value="gene14443"/>
</dbReference>
<dbReference type="PANTHER" id="PTHR31672:SF13">
    <property type="entry name" value="F-BOX PROTEIN CPR30-LIKE"/>
    <property type="match status" value="1"/>
</dbReference>
<gene>
    <name evidence="4" type="primary">25488799</name>
    <name evidence="2" type="ordered locus">MTR_3g036335</name>
    <name evidence="3" type="ORF">MtrunA17_Chr3g0091221</name>
</gene>
<evidence type="ECO:0000313" key="5">
    <source>
        <dbReference type="Proteomes" id="UP000002051"/>
    </source>
</evidence>
<dbReference type="EMBL" id="PSQE01000003">
    <property type="protein sequence ID" value="RHN66453.1"/>
    <property type="molecule type" value="Genomic_DNA"/>
</dbReference>
<dbReference type="PROSITE" id="PS50181">
    <property type="entry name" value="FBOX"/>
    <property type="match status" value="1"/>
</dbReference>
<dbReference type="AlphaFoldDB" id="A0A072UWL0"/>
<dbReference type="InterPro" id="IPR017451">
    <property type="entry name" value="F-box-assoc_interact_dom"/>
</dbReference>
<reference evidence="2 5" key="1">
    <citation type="journal article" date="2011" name="Nature">
        <title>The Medicago genome provides insight into the evolution of rhizobial symbioses.</title>
        <authorList>
            <person name="Young N.D."/>
            <person name="Debelle F."/>
            <person name="Oldroyd G.E."/>
            <person name="Geurts R."/>
            <person name="Cannon S.B."/>
            <person name="Udvardi M.K."/>
            <person name="Benedito V.A."/>
            <person name="Mayer K.F."/>
            <person name="Gouzy J."/>
            <person name="Schoof H."/>
            <person name="Van de Peer Y."/>
            <person name="Proost S."/>
            <person name="Cook D.R."/>
            <person name="Meyers B.C."/>
            <person name="Spannagl M."/>
            <person name="Cheung F."/>
            <person name="De Mita S."/>
            <person name="Krishnakumar V."/>
            <person name="Gundlach H."/>
            <person name="Zhou S."/>
            <person name="Mudge J."/>
            <person name="Bharti A.K."/>
            <person name="Murray J.D."/>
            <person name="Naoumkina M.A."/>
            <person name="Rosen B."/>
            <person name="Silverstein K.A."/>
            <person name="Tang H."/>
            <person name="Rombauts S."/>
            <person name="Zhao P.X."/>
            <person name="Zhou P."/>
            <person name="Barbe V."/>
            <person name="Bardou P."/>
            <person name="Bechner M."/>
            <person name="Bellec A."/>
            <person name="Berger A."/>
            <person name="Berges H."/>
            <person name="Bidwell S."/>
            <person name="Bisseling T."/>
            <person name="Choisne N."/>
            <person name="Couloux A."/>
            <person name="Denny R."/>
            <person name="Deshpande S."/>
            <person name="Dai X."/>
            <person name="Doyle J.J."/>
            <person name="Dudez A.M."/>
            <person name="Farmer A.D."/>
            <person name="Fouteau S."/>
            <person name="Franken C."/>
            <person name="Gibelin C."/>
            <person name="Gish J."/>
            <person name="Goldstein S."/>
            <person name="Gonzalez A.J."/>
            <person name="Green P.J."/>
            <person name="Hallab A."/>
            <person name="Hartog M."/>
            <person name="Hua A."/>
            <person name="Humphray S.J."/>
            <person name="Jeong D.H."/>
            <person name="Jing Y."/>
            <person name="Jocker A."/>
            <person name="Kenton S.M."/>
            <person name="Kim D.J."/>
            <person name="Klee K."/>
            <person name="Lai H."/>
            <person name="Lang C."/>
            <person name="Lin S."/>
            <person name="Macmil S.L."/>
            <person name="Magdelenat G."/>
            <person name="Matthews L."/>
            <person name="McCorrison J."/>
            <person name="Monaghan E.L."/>
            <person name="Mun J.H."/>
            <person name="Najar F.Z."/>
            <person name="Nicholson C."/>
            <person name="Noirot C."/>
            <person name="O'Bleness M."/>
            <person name="Paule C.R."/>
            <person name="Poulain J."/>
            <person name="Prion F."/>
            <person name="Qin B."/>
            <person name="Qu C."/>
            <person name="Retzel E.F."/>
            <person name="Riddle C."/>
            <person name="Sallet E."/>
            <person name="Samain S."/>
            <person name="Samson N."/>
            <person name="Sanders I."/>
            <person name="Saurat O."/>
            <person name="Scarpelli C."/>
            <person name="Schiex T."/>
            <person name="Segurens B."/>
            <person name="Severin A.J."/>
            <person name="Sherrier D.J."/>
            <person name="Shi R."/>
            <person name="Sims S."/>
            <person name="Singer S.R."/>
            <person name="Sinharoy S."/>
            <person name="Sterck L."/>
            <person name="Viollet A."/>
            <person name="Wang B.B."/>
            <person name="Wang K."/>
            <person name="Wang M."/>
            <person name="Wang X."/>
            <person name="Warfsmann J."/>
            <person name="Weissenbach J."/>
            <person name="White D.D."/>
            <person name="White J.D."/>
            <person name="Wiley G.B."/>
            <person name="Wincker P."/>
            <person name="Xing Y."/>
            <person name="Yang L."/>
            <person name="Yao Z."/>
            <person name="Ying F."/>
            <person name="Zhai J."/>
            <person name="Zhou L."/>
            <person name="Zuber A."/>
            <person name="Denarie J."/>
            <person name="Dixon R.A."/>
            <person name="May G.D."/>
            <person name="Schwartz D.C."/>
            <person name="Rogers J."/>
            <person name="Quetier F."/>
            <person name="Town C.D."/>
            <person name="Roe B.A."/>
        </authorList>
    </citation>
    <scope>NUCLEOTIDE SEQUENCE [LARGE SCALE GENOMIC DNA]</scope>
    <source>
        <strain evidence="2">A17</strain>
        <strain evidence="4 5">cv. Jemalong A17</strain>
    </source>
</reference>
<dbReference type="Pfam" id="PF00646">
    <property type="entry name" value="F-box"/>
    <property type="match status" value="1"/>
</dbReference>
<dbReference type="NCBIfam" id="TIGR01640">
    <property type="entry name" value="F_box_assoc_1"/>
    <property type="match status" value="1"/>
</dbReference>
<dbReference type="HOGENOM" id="CLU_027176_1_4_1"/>
<dbReference type="KEGG" id="mtr:25488799"/>
<evidence type="ECO:0000313" key="4">
    <source>
        <dbReference type="EnsemblPlants" id="KEH33428"/>
    </source>
</evidence>
<organism evidence="2 5">
    <name type="scientific">Medicago truncatula</name>
    <name type="common">Barrel medic</name>
    <name type="synonym">Medicago tribuloides</name>
    <dbReference type="NCBI Taxonomy" id="3880"/>
    <lineage>
        <taxon>Eukaryota</taxon>
        <taxon>Viridiplantae</taxon>
        <taxon>Streptophyta</taxon>
        <taxon>Embryophyta</taxon>
        <taxon>Tracheophyta</taxon>
        <taxon>Spermatophyta</taxon>
        <taxon>Magnoliopsida</taxon>
        <taxon>eudicotyledons</taxon>
        <taxon>Gunneridae</taxon>
        <taxon>Pentapetalae</taxon>
        <taxon>rosids</taxon>
        <taxon>fabids</taxon>
        <taxon>Fabales</taxon>
        <taxon>Fabaceae</taxon>
        <taxon>Papilionoideae</taxon>
        <taxon>50 kb inversion clade</taxon>
        <taxon>NPAAA clade</taxon>
        <taxon>Hologalegina</taxon>
        <taxon>IRL clade</taxon>
        <taxon>Trifolieae</taxon>
        <taxon>Medicago</taxon>
    </lineage>
</organism>
<feature type="domain" description="F-box" evidence="1">
    <location>
        <begin position="35"/>
        <end position="81"/>
    </location>
</feature>
<dbReference type="CDD" id="cd22157">
    <property type="entry name" value="F-box_AtFBW1-like"/>
    <property type="match status" value="1"/>
</dbReference>
<dbReference type="InterPro" id="IPR001810">
    <property type="entry name" value="F-box_dom"/>
</dbReference>
<dbReference type="SMART" id="SM00256">
    <property type="entry name" value="FBOX"/>
    <property type="match status" value="1"/>
</dbReference>
<evidence type="ECO:0000313" key="3">
    <source>
        <dbReference type="EMBL" id="RHN66453.1"/>
    </source>
</evidence>
<dbReference type="OrthoDB" id="1417438at2759"/>
<dbReference type="Pfam" id="PF07734">
    <property type="entry name" value="FBA_1"/>
    <property type="match status" value="1"/>
</dbReference>
<reference evidence="2 5" key="2">
    <citation type="journal article" date="2014" name="BMC Genomics">
        <title>An improved genome release (version Mt4.0) for the model legume Medicago truncatula.</title>
        <authorList>
            <person name="Tang H."/>
            <person name="Krishnakumar V."/>
            <person name="Bidwell S."/>
            <person name="Rosen B."/>
            <person name="Chan A."/>
            <person name="Zhou S."/>
            <person name="Gentzbittel L."/>
            <person name="Childs K.L."/>
            <person name="Yandell M."/>
            <person name="Gundlach H."/>
            <person name="Mayer K.F."/>
            <person name="Schwartz D.C."/>
            <person name="Town C.D."/>
        </authorList>
    </citation>
    <scope>GENOME REANNOTATION</scope>
    <source>
        <strain evidence="2">A17</strain>
        <strain evidence="4 5">cv. Jemalong A17</strain>
    </source>
</reference>
<dbReference type="InterPro" id="IPR050796">
    <property type="entry name" value="SCF_F-box_component"/>
</dbReference>
<dbReference type="InterPro" id="IPR006527">
    <property type="entry name" value="F-box-assoc_dom_typ1"/>
</dbReference>
<evidence type="ECO:0000313" key="2">
    <source>
        <dbReference type="EMBL" id="KEH33428.1"/>
    </source>
</evidence>